<dbReference type="KEGG" id="sge:DWG14_03900"/>
<accession>A0AAI8L1I7</accession>
<proteinExistence type="predicted"/>
<reference evidence="2 3" key="1">
    <citation type="submission" date="2018-09" db="EMBL/GenBank/DDBJ databases">
        <title>Production of Trimethoprim by Streptomyces sp. 3E-1.</title>
        <authorList>
            <person name="Kang H.J."/>
            <person name="Kim S.B."/>
        </authorList>
    </citation>
    <scope>NUCLEOTIDE SEQUENCE [LARGE SCALE GENOMIC DNA]</scope>
    <source>
        <strain evidence="2 3">3E-1</strain>
    </source>
</reference>
<organism evidence="2 3">
    <name type="scientific">Streptomyces griseorubiginosus</name>
    <dbReference type="NCBI Taxonomy" id="67304"/>
    <lineage>
        <taxon>Bacteria</taxon>
        <taxon>Bacillati</taxon>
        <taxon>Actinomycetota</taxon>
        <taxon>Actinomycetes</taxon>
        <taxon>Kitasatosporales</taxon>
        <taxon>Streptomycetaceae</taxon>
        <taxon>Streptomyces</taxon>
    </lineage>
</organism>
<protein>
    <submittedName>
        <fullName evidence="2">Uncharacterized protein</fullName>
    </submittedName>
</protein>
<evidence type="ECO:0000256" key="1">
    <source>
        <dbReference type="SAM" id="MobiDB-lite"/>
    </source>
</evidence>
<gene>
    <name evidence="2" type="ORF">DWG14_03900</name>
</gene>
<dbReference type="EMBL" id="CP032427">
    <property type="protein sequence ID" value="AYC39658.1"/>
    <property type="molecule type" value="Genomic_DNA"/>
</dbReference>
<sequence>MKVLDTDDQLTPGPLAHDLTGLEADPTAGWSRGG</sequence>
<evidence type="ECO:0000313" key="3">
    <source>
        <dbReference type="Proteomes" id="UP000265765"/>
    </source>
</evidence>
<evidence type="ECO:0000313" key="2">
    <source>
        <dbReference type="EMBL" id="AYC39658.1"/>
    </source>
</evidence>
<feature type="region of interest" description="Disordered" evidence="1">
    <location>
        <begin position="1"/>
        <end position="34"/>
    </location>
</feature>
<dbReference type="Proteomes" id="UP000265765">
    <property type="component" value="Chromosome"/>
</dbReference>
<name>A0AAI8L1I7_9ACTN</name>
<dbReference type="AlphaFoldDB" id="A0AAI8L1I7"/>